<feature type="compositionally biased region" description="Basic and acidic residues" evidence="1">
    <location>
        <begin position="19"/>
        <end position="40"/>
    </location>
</feature>
<comment type="caution">
    <text evidence="2">The sequence shown here is derived from an EMBL/GenBank/DDBJ whole genome shotgun (WGS) entry which is preliminary data.</text>
</comment>
<dbReference type="RefSeq" id="WP_192069188.1">
    <property type="nucleotide sequence ID" value="NZ_JACYWY010000005.1"/>
</dbReference>
<evidence type="ECO:0000313" key="2">
    <source>
        <dbReference type="EMBL" id="MBD8772097.1"/>
    </source>
</evidence>
<feature type="compositionally biased region" description="Acidic residues" evidence="1">
    <location>
        <begin position="49"/>
        <end position="59"/>
    </location>
</feature>
<sequence>MTIDDRNLEHEPLPTPEAARQEPQFDTRDTWQAYQREHYKWRTGLNTVDDADIPDDEGEPPAPGAADVALEVALGTLASGPGGQVGRVTTRPAAPRPSARPSSVRPTLAPKPATTVAIKSPTTGGFKNSQKLMMALSRLRNGTRIQAKDDLAGQAIANRAPRQPHTGASGPSFLESLLQQRANSSARGPGQLESVAEIQALNFEVPERVYRGHIGNTVESAARDGLQRAPGGNLQGDDYLAAIVMHTARQGGSNGEVLSLSAERAVASKFAKGRGAPVFEIDTTQDPTGFRTINDILLADSQRLVEARKVTRATVLKAIDNIAVHRESEVFYIHGDIPPRFLVP</sequence>
<feature type="compositionally biased region" description="Low complexity" evidence="1">
    <location>
        <begin position="87"/>
        <end position="107"/>
    </location>
</feature>
<name>A0ABR9C4B3_9PSED</name>
<evidence type="ECO:0000256" key="1">
    <source>
        <dbReference type="SAM" id="MobiDB-lite"/>
    </source>
</evidence>
<keyword evidence="3" id="KW-1185">Reference proteome</keyword>
<reference evidence="2 3" key="1">
    <citation type="journal article" date="2020" name="FEMS Microbiol. Ecol.">
        <title>Temporal dynamics of bacterial communities during seed development and maturation.</title>
        <authorList>
            <person name="Chesneau G."/>
            <person name="Torres-Cortes G."/>
            <person name="Briand M."/>
            <person name="Darrasse A."/>
            <person name="Preveaux A."/>
            <person name="Marais C."/>
            <person name="Jacques M.A."/>
            <person name="Shade A."/>
            <person name="Barret M."/>
        </authorList>
    </citation>
    <scope>NUCLEOTIDE SEQUENCE [LARGE SCALE GENOMIC DNA]</scope>
    <source>
        <strain evidence="2 3">CFBP13599</strain>
    </source>
</reference>
<accession>A0ABR9C4B3</accession>
<feature type="region of interest" description="Disordered" evidence="1">
    <location>
        <begin position="1"/>
        <end position="64"/>
    </location>
</feature>
<feature type="region of interest" description="Disordered" evidence="1">
    <location>
        <begin position="77"/>
        <end position="127"/>
    </location>
</feature>
<proteinExistence type="predicted"/>
<organism evidence="2 3">
    <name type="scientific">Pseudomonas coleopterorum</name>
    <dbReference type="NCBI Taxonomy" id="1605838"/>
    <lineage>
        <taxon>Bacteria</taxon>
        <taxon>Pseudomonadati</taxon>
        <taxon>Pseudomonadota</taxon>
        <taxon>Gammaproteobacteria</taxon>
        <taxon>Pseudomonadales</taxon>
        <taxon>Pseudomonadaceae</taxon>
        <taxon>Pseudomonas</taxon>
    </lineage>
</organism>
<dbReference type="EMBL" id="JACYWZ010000011">
    <property type="protein sequence ID" value="MBD8772097.1"/>
    <property type="molecule type" value="Genomic_DNA"/>
</dbReference>
<feature type="compositionally biased region" description="Basic and acidic residues" evidence="1">
    <location>
        <begin position="1"/>
        <end position="12"/>
    </location>
</feature>
<gene>
    <name evidence="2" type="ORF">IFT38_21400</name>
</gene>
<dbReference type="Proteomes" id="UP000620025">
    <property type="component" value="Unassembled WGS sequence"/>
</dbReference>
<evidence type="ECO:0000313" key="3">
    <source>
        <dbReference type="Proteomes" id="UP000620025"/>
    </source>
</evidence>
<protein>
    <submittedName>
        <fullName evidence="2">Uncharacterized protein</fullName>
    </submittedName>
</protein>